<accession>A0A066ZRE9</accession>
<feature type="transmembrane region" description="Helical" evidence="4">
    <location>
        <begin position="415"/>
        <end position="434"/>
    </location>
</feature>
<dbReference type="Proteomes" id="UP000027341">
    <property type="component" value="Unassembled WGS sequence"/>
</dbReference>
<keyword evidence="1 4" id="KW-0812">Transmembrane</keyword>
<dbReference type="Gene3D" id="1.20.1250.20">
    <property type="entry name" value="MFS general substrate transporter like domains"/>
    <property type="match status" value="1"/>
</dbReference>
<proteinExistence type="predicted"/>
<feature type="transmembrane region" description="Helical" evidence="4">
    <location>
        <begin position="288"/>
        <end position="310"/>
    </location>
</feature>
<gene>
    <name evidence="5" type="ORF">EI16_07225</name>
</gene>
<feature type="transmembrane region" description="Helical" evidence="4">
    <location>
        <begin position="204"/>
        <end position="225"/>
    </location>
</feature>
<feature type="transmembrane region" description="Helical" evidence="4">
    <location>
        <begin position="262"/>
        <end position="282"/>
    </location>
</feature>
<sequence>MNTADSQQLNRLYDLIHGDEDTRACKDIPESACHDQPRNFFAYLTANSLGKIADELASAKLILPWLLGMLGAPAIFAGFLVPIREACVLLPQLMVAALVRNLPVRKGVWLLGAALSALALFGMAITAFYASGAMAGWAIIIALLVFSLARGLCSVSAKDVLGKTISKGKRGVLMGYSASFAGVITLGIGAIIEMLGENKGGNSQLLLASLLALGAVLWVVAYFSFNRIIEQPGATEGGKNALAAAIESFSLLKTDAPFRQYVIARTLFLSTALVPPFYVLVAQSYSEGALSGLGMLIIAGGLASSLSAPIWGKMSDKSSRKVMITAAGLSGLLGILLFAMVEEQSSWLTHPITHAGFFMAITLFHSGIRLGRKVYLVDLSNGENRAMYVALSNTLIGIFMLLAGGVGLLADIWSVQSVILLLSVIAIIGALWTWRLPEVSLTKN</sequence>
<dbReference type="PANTHER" id="PTHR23526:SF2">
    <property type="entry name" value="MAJOR FACILITATOR SUPERFAMILY (MFS) PROFILE DOMAIN-CONTAINING PROTEIN"/>
    <property type="match status" value="1"/>
</dbReference>
<dbReference type="Pfam" id="PF07690">
    <property type="entry name" value="MFS_1"/>
    <property type="match status" value="1"/>
</dbReference>
<evidence type="ECO:0000256" key="1">
    <source>
        <dbReference type="ARBA" id="ARBA00022692"/>
    </source>
</evidence>
<evidence type="ECO:0000256" key="4">
    <source>
        <dbReference type="SAM" id="Phobius"/>
    </source>
</evidence>
<dbReference type="AlphaFoldDB" id="A0A066ZRE9"/>
<dbReference type="SUPFAM" id="SSF103473">
    <property type="entry name" value="MFS general substrate transporter"/>
    <property type="match status" value="1"/>
</dbReference>
<dbReference type="STRING" id="28885.EI16_07225"/>
<dbReference type="RefSeq" id="WP_029911431.1">
    <property type="nucleotide sequence ID" value="NZ_AP020335.1"/>
</dbReference>
<evidence type="ECO:0000256" key="2">
    <source>
        <dbReference type="ARBA" id="ARBA00022989"/>
    </source>
</evidence>
<evidence type="ECO:0000313" key="5">
    <source>
        <dbReference type="EMBL" id="KDN96072.1"/>
    </source>
</evidence>
<keyword evidence="2 4" id="KW-1133">Transmembrane helix</keyword>
<feature type="transmembrane region" description="Helical" evidence="4">
    <location>
        <begin position="386"/>
        <end position="409"/>
    </location>
</feature>
<feature type="transmembrane region" description="Helical" evidence="4">
    <location>
        <begin position="173"/>
        <end position="192"/>
    </location>
</feature>
<dbReference type="InterPro" id="IPR011701">
    <property type="entry name" value="MFS"/>
</dbReference>
<keyword evidence="3 4" id="KW-0472">Membrane</keyword>
<evidence type="ECO:0000256" key="3">
    <source>
        <dbReference type="ARBA" id="ARBA00023136"/>
    </source>
</evidence>
<name>A0A066ZRE9_HYDMR</name>
<feature type="transmembrane region" description="Helical" evidence="4">
    <location>
        <begin position="322"/>
        <end position="341"/>
    </location>
</feature>
<dbReference type="InterPro" id="IPR036259">
    <property type="entry name" value="MFS_trans_sf"/>
</dbReference>
<feature type="transmembrane region" description="Helical" evidence="4">
    <location>
        <begin position="62"/>
        <end position="83"/>
    </location>
</feature>
<reference evidence="5 6" key="1">
    <citation type="submission" date="2014-04" db="EMBL/GenBank/DDBJ databases">
        <title>Draft genome sequence of Hydrogenovibrio marinus MH-110, a model organism for aerobic H2 metabolism.</title>
        <authorList>
            <person name="Cha H.J."/>
            <person name="Jo B.H."/>
            <person name="Hwang B.H."/>
        </authorList>
    </citation>
    <scope>NUCLEOTIDE SEQUENCE [LARGE SCALE GENOMIC DNA]</scope>
    <source>
        <strain evidence="5 6">MH-110</strain>
    </source>
</reference>
<dbReference type="EMBL" id="JMIU01000001">
    <property type="protein sequence ID" value="KDN96072.1"/>
    <property type="molecule type" value="Genomic_DNA"/>
</dbReference>
<organism evidence="5 6">
    <name type="scientific">Hydrogenovibrio marinus</name>
    <dbReference type="NCBI Taxonomy" id="28885"/>
    <lineage>
        <taxon>Bacteria</taxon>
        <taxon>Pseudomonadati</taxon>
        <taxon>Pseudomonadota</taxon>
        <taxon>Gammaproteobacteria</taxon>
        <taxon>Thiotrichales</taxon>
        <taxon>Piscirickettsiaceae</taxon>
        <taxon>Hydrogenovibrio</taxon>
    </lineage>
</organism>
<comment type="caution">
    <text evidence="5">The sequence shown here is derived from an EMBL/GenBank/DDBJ whole genome shotgun (WGS) entry which is preliminary data.</text>
</comment>
<protein>
    <submittedName>
        <fullName evidence="5">MFS transporter</fullName>
    </submittedName>
</protein>
<feature type="transmembrane region" description="Helical" evidence="4">
    <location>
        <begin position="108"/>
        <end position="129"/>
    </location>
</feature>
<dbReference type="PANTHER" id="PTHR23526">
    <property type="entry name" value="INTEGRAL MEMBRANE TRANSPORT PROTEIN-RELATED"/>
    <property type="match status" value="1"/>
</dbReference>
<dbReference type="GO" id="GO:0022857">
    <property type="term" value="F:transmembrane transporter activity"/>
    <property type="evidence" value="ECO:0007669"/>
    <property type="project" value="InterPro"/>
</dbReference>
<feature type="transmembrane region" description="Helical" evidence="4">
    <location>
        <begin position="135"/>
        <end position="153"/>
    </location>
</feature>
<feature type="transmembrane region" description="Helical" evidence="4">
    <location>
        <begin position="347"/>
        <end position="365"/>
    </location>
</feature>
<evidence type="ECO:0000313" key="6">
    <source>
        <dbReference type="Proteomes" id="UP000027341"/>
    </source>
</evidence>
<keyword evidence="6" id="KW-1185">Reference proteome</keyword>
<dbReference type="InterPro" id="IPR052528">
    <property type="entry name" value="Sugar_transport-like"/>
</dbReference>